<dbReference type="PANTHER" id="PTHR11252:SF14">
    <property type="entry name" value="POLYRIBONUCLEOTIDE NUCLEOTIDYLTRANSFERASE"/>
    <property type="match status" value="1"/>
</dbReference>
<dbReference type="InterPro" id="IPR036345">
    <property type="entry name" value="ExoRNase_PH_dom2_sf"/>
</dbReference>
<name>A0A565BHW3_9BRAS</name>
<dbReference type="GO" id="GO:0003723">
    <property type="term" value="F:RNA binding"/>
    <property type="evidence" value="ECO:0007669"/>
    <property type="project" value="InterPro"/>
</dbReference>
<evidence type="ECO:0000313" key="3">
    <source>
        <dbReference type="Proteomes" id="UP000489600"/>
    </source>
</evidence>
<evidence type="ECO:0000313" key="2">
    <source>
        <dbReference type="EMBL" id="VVB00442.1"/>
    </source>
</evidence>
<dbReference type="GO" id="GO:0000175">
    <property type="term" value="F:3'-5'-RNA exonuclease activity"/>
    <property type="evidence" value="ECO:0007669"/>
    <property type="project" value="TreeGrafter"/>
</dbReference>
<accession>A0A565BHW3</accession>
<dbReference type="SUPFAM" id="SSF54211">
    <property type="entry name" value="Ribosomal protein S5 domain 2-like"/>
    <property type="match status" value="1"/>
</dbReference>
<protein>
    <recommendedName>
        <fullName evidence="1">S1 motif domain-containing protein</fullName>
    </recommendedName>
</protein>
<dbReference type="GO" id="GO:0005829">
    <property type="term" value="C:cytosol"/>
    <property type="evidence" value="ECO:0007669"/>
    <property type="project" value="TreeGrafter"/>
</dbReference>
<dbReference type="InterPro" id="IPR015847">
    <property type="entry name" value="ExoRNase_PH_dom2"/>
</dbReference>
<dbReference type="InterPro" id="IPR012340">
    <property type="entry name" value="NA-bd_OB-fold"/>
</dbReference>
<comment type="caution">
    <text evidence="2">The sequence shown here is derived from an EMBL/GenBank/DDBJ whole genome shotgun (WGS) entry which is preliminary data.</text>
</comment>
<dbReference type="Proteomes" id="UP000489600">
    <property type="component" value="Unassembled WGS sequence"/>
</dbReference>
<dbReference type="Pfam" id="PF03725">
    <property type="entry name" value="RNase_PH_C"/>
    <property type="match status" value="1"/>
</dbReference>
<dbReference type="Gene3D" id="3.30.230.70">
    <property type="entry name" value="GHMP Kinase, N-terminal domain"/>
    <property type="match status" value="3"/>
</dbReference>
<sequence>MSRISIGVSRQLRVLESKETCRRELHAQGAEFLMTNASKIRALSCLPWRNLSVRTIFNCFNPPIVEVFKLGSHIISLEVGFDQGNRTCVSCNMNGTTVQSKIVVEPKDGKVLEVYYDGVPKKEEKMVYYDEPTYGDIKDREVVYARVLESNERHDADLLAIIATSAALMISNDTRVGPIGAIRIGRIDEKIIINPTTEEQRESDINLLYVCTREKTVMVDLEAPEISESDLETNLKLAHLEAVKCIDSLVRLRDRYGKDHKSEVLKTISKNMHDTSYFTTFIPHAHMMEMKSEGYQFDRRCLHQIRPIECELGYLPWAHGSSNLSCGVTKVFCKTILCRPDQALRADSLGVPPRKRFRVGYDLGFVNEQLNDILVIEDYDSYYDREISEIMDSTPQSSEIIRREIGEGSIALMDAGIPVRCHVAGVSIGLVTISETSNGQLENYRIITDMLSLEDDLVEMDCKVAGTRNGITAVQLDVNSVGISLDIICEALSYGRQARLQILDQMEQILDSPKITSSILVNPGRRIPLYNYAADVGEVYKCIVTSIREKYGQEWAEVSKVSYVLSVGKHIILKCIKKDSQGMVEFSLKALEEAPEMPVISSVPEVGELYECIVVSIRETFAVVEYNGGCCGVLSVCELSNEKVSKVSDVLSIGKHITLKCIRRRHGDIFEFSLKAVA</sequence>
<dbReference type="InterPro" id="IPR003029">
    <property type="entry name" value="S1_domain"/>
</dbReference>
<feature type="domain" description="S1 motif" evidence="1">
    <location>
        <begin position="607"/>
        <end position="675"/>
    </location>
</feature>
<dbReference type="EMBL" id="CABITT030000004">
    <property type="protein sequence ID" value="VVB00442.1"/>
    <property type="molecule type" value="Genomic_DNA"/>
</dbReference>
<dbReference type="GO" id="GO:0005739">
    <property type="term" value="C:mitochondrion"/>
    <property type="evidence" value="ECO:0007669"/>
    <property type="project" value="TreeGrafter"/>
</dbReference>
<evidence type="ECO:0000259" key="1">
    <source>
        <dbReference type="PROSITE" id="PS50126"/>
    </source>
</evidence>
<dbReference type="GO" id="GO:0000965">
    <property type="term" value="P:mitochondrial RNA 3'-end processing"/>
    <property type="evidence" value="ECO:0007669"/>
    <property type="project" value="TreeGrafter"/>
</dbReference>
<organism evidence="2 3">
    <name type="scientific">Arabis nemorensis</name>
    <dbReference type="NCBI Taxonomy" id="586526"/>
    <lineage>
        <taxon>Eukaryota</taxon>
        <taxon>Viridiplantae</taxon>
        <taxon>Streptophyta</taxon>
        <taxon>Embryophyta</taxon>
        <taxon>Tracheophyta</taxon>
        <taxon>Spermatophyta</taxon>
        <taxon>Magnoliopsida</taxon>
        <taxon>eudicotyledons</taxon>
        <taxon>Gunneridae</taxon>
        <taxon>Pentapetalae</taxon>
        <taxon>rosids</taxon>
        <taxon>malvids</taxon>
        <taxon>Brassicales</taxon>
        <taxon>Brassicaceae</taxon>
        <taxon>Arabideae</taxon>
        <taxon>Arabis</taxon>
    </lineage>
</organism>
<dbReference type="SUPFAM" id="SSF50249">
    <property type="entry name" value="Nucleic acid-binding proteins"/>
    <property type="match status" value="1"/>
</dbReference>
<dbReference type="SUPFAM" id="SSF55666">
    <property type="entry name" value="Ribonuclease PH domain 2-like"/>
    <property type="match status" value="2"/>
</dbReference>
<dbReference type="AlphaFoldDB" id="A0A565BHW3"/>
<proteinExistence type="predicted"/>
<dbReference type="OrthoDB" id="437922at2759"/>
<dbReference type="SMART" id="SM00316">
    <property type="entry name" value="S1"/>
    <property type="match status" value="1"/>
</dbReference>
<dbReference type="InterPro" id="IPR027408">
    <property type="entry name" value="PNPase/RNase_PH_dom_sf"/>
</dbReference>
<dbReference type="PANTHER" id="PTHR11252">
    <property type="entry name" value="POLYRIBONUCLEOTIDE NUCLEOTIDYLTRANSFERASE"/>
    <property type="match status" value="1"/>
</dbReference>
<dbReference type="GO" id="GO:0000958">
    <property type="term" value="P:mitochondrial mRNA catabolic process"/>
    <property type="evidence" value="ECO:0007669"/>
    <property type="project" value="TreeGrafter"/>
</dbReference>
<dbReference type="Gene3D" id="2.40.50.140">
    <property type="entry name" value="Nucleic acid-binding proteins"/>
    <property type="match status" value="1"/>
</dbReference>
<keyword evidence="3" id="KW-1185">Reference proteome</keyword>
<dbReference type="InterPro" id="IPR020568">
    <property type="entry name" value="Ribosomal_Su5_D2-typ_SF"/>
</dbReference>
<dbReference type="GO" id="GO:0004654">
    <property type="term" value="F:polyribonucleotide nucleotidyltransferase activity"/>
    <property type="evidence" value="ECO:0007669"/>
    <property type="project" value="InterPro"/>
</dbReference>
<dbReference type="PROSITE" id="PS50126">
    <property type="entry name" value="S1"/>
    <property type="match status" value="1"/>
</dbReference>
<gene>
    <name evidence="2" type="ORF">ANE_LOCUS10886</name>
</gene>
<reference evidence="2" key="1">
    <citation type="submission" date="2019-07" db="EMBL/GenBank/DDBJ databases">
        <authorList>
            <person name="Dittberner H."/>
        </authorList>
    </citation>
    <scope>NUCLEOTIDE SEQUENCE [LARGE SCALE GENOMIC DNA]</scope>
</reference>
<dbReference type="GO" id="GO:0009570">
    <property type="term" value="C:chloroplast stroma"/>
    <property type="evidence" value="ECO:0007669"/>
    <property type="project" value="TreeGrafter"/>
</dbReference>
<dbReference type="InterPro" id="IPR012162">
    <property type="entry name" value="PNPase"/>
</dbReference>